<accession>A0A7W9JFH0</accession>
<comment type="caution">
    <text evidence="1">The sequence shown here is derived from an EMBL/GenBank/DDBJ whole genome shotgun (WGS) entry which is preliminary data.</text>
</comment>
<evidence type="ECO:0000313" key="1">
    <source>
        <dbReference type="EMBL" id="MBB5840835.1"/>
    </source>
</evidence>
<sequence length="30" mass="3569">MYHLMWPLWLLASVLYAFILRDIAMEVSGE</sequence>
<organism evidence="1 2">
    <name type="scientific">Kribbella italica</name>
    <dbReference type="NCBI Taxonomy" id="1540520"/>
    <lineage>
        <taxon>Bacteria</taxon>
        <taxon>Bacillati</taxon>
        <taxon>Actinomycetota</taxon>
        <taxon>Actinomycetes</taxon>
        <taxon>Propionibacteriales</taxon>
        <taxon>Kribbellaceae</taxon>
        <taxon>Kribbella</taxon>
    </lineage>
</organism>
<keyword evidence="2" id="KW-1185">Reference proteome</keyword>
<gene>
    <name evidence="1" type="ORF">HDA39_007569</name>
</gene>
<dbReference type="Proteomes" id="UP000549971">
    <property type="component" value="Unassembled WGS sequence"/>
</dbReference>
<proteinExistence type="predicted"/>
<reference evidence="1 2" key="1">
    <citation type="submission" date="2020-08" db="EMBL/GenBank/DDBJ databases">
        <title>Sequencing the genomes of 1000 actinobacteria strains.</title>
        <authorList>
            <person name="Klenk H.-P."/>
        </authorList>
    </citation>
    <scope>NUCLEOTIDE SEQUENCE [LARGE SCALE GENOMIC DNA]</scope>
    <source>
        <strain evidence="1 2">DSM 28967</strain>
    </source>
</reference>
<dbReference type="AlphaFoldDB" id="A0A7W9JFH0"/>
<dbReference type="EMBL" id="JACHMY010000001">
    <property type="protein sequence ID" value="MBB5840835.1"/>
    <property type="molecule type" value="Genomic_DNA"/>
</dbReference>
<name>A0A7W9JFH0_9ACTN</name>
<protein>
    <submittedName>
        <fullName evidence="1">Uncharacterized protein</fullName>
    </submittedName>
</protein>
<evidence type="ECO:0000313" key="2">
    <source>
        <dbReference type="Proteomes" id="UP000549971"/>
    </source>
</evidence>